<dbReference type="AlphaFoldDB" id="A0AA48GRH5"/>
<accession>A0AA48GRH5</accession>
<reference evidence="2" key="1">
    <citation type="journal article" date="2023" name="Int. J. Syst. Evol. Microbiol.">
        <title>Mesoterricola silvestris gen. nov., sp. nov., Mesoterricola sediminis sp. nov., Geothrix oryzae sp. nov., Geothrix edaphica sp. nov., Geothrix rubra sp. nov., and Geothrix limicola sp. nov., six novel members of Acidobacteriota isolated from soils.</title>
        <authorList>
            <person name="Itoh H."/>
            <person name="Sugisawa Y."/>
            <person name="Mise K."/>
            <person name="Xu Z."/>
            <person name="Kuniyasu M."/>
            <person name="Ushijima N."/>
            <person name="Kawano K."/>
            <person name="Kobayashi E."/>
            <person name="Shiratori Y."/>
            <person name="Masuda Y."/>
            <person name="Senoo K."/>
        </authorList>
    </citation>
    <scope>NUCLEOTIDE SEQUENCE [LARGE SCALE GENOMIC DNA]</scope>
    <source>
        <strain evidence="2">W79</strain>
    </source>
</reference>
<proteinExistence type="predicted"/>
<keyword evidence="2" id="KW-1185">Reference proteome</keyword>
<protein>
    <submittedName>
        <fullName evidence="1">Uncharacterized protein</fullName>
    </submittedName>
</protein>
<dbReference type="KEGG" id="msil:METEAL_39780"/>
<evidence type="ECO:0000313" key="2">
    <source>
        <dbReference type="Proteomes" id="UP001238179"/>
    </source>
</evidence>
<dbReference type="EMBL" id="AP027080">
    <property type="protein sequence ID" value="BDU74804.1"/>
    <property type="molecule type" value="Genomic_DNA"/>
</dbReference>
<organism evidence="1 2">
    <name type="scientific">Mesoterricola silvestris</name>
    <dbReference type="NCBI Taxonomy" id="2927979"/>
    <lineage>
        <taxon>Bacteria</taxon>
        <taxon>Pseudomonadati</taxon>
        <taxon>Acidobacteriota</taxon>
        <taxon>Holophagae</taxon>
        <taxon>Holophagales</taxon>
        <taxon>Holophagaceae</taxon>
        <taxon>Mesoterricola</taxon>
    </lineage>
</organism>
<dbReference type="Proteomes" id="UP001238179">
    <property type="component" value="Chromosome"/>
</dbReference>
<sequence length="36" mass="3855">MPCPFRGGGRGLLASGFGLALPLGNTMRFYRRKQAG</sequence>
<evidence type="ECO:0000313" key="1">
    <source>
        <dbReference type="EMBL" id="BDU74804.1"/>
    </source>
</evidence>
<gene>
    <name evidence="1" type="ORF">METEAL_39780</name>
</gene>
<name>A0AA48GRH5_9BACT</name>